<name>A0A3A8H9I0_9BACT</name>
<dbReference type="EMBL" id="RAVZ01000629">
    <property type="protein sequence ID" value="RKG67819.1"/>
    <property type="molecule type" value="Genomic_DNA"/>
</dbReference>
<reference evidence="3" key="1">
    <citation type="submission" date="2018-09" db="EMBL/GenBank/DDBJ databases">
        <authorList>
            <person name="Livingstone P.G."/>
            <person name="Whitworth D.E."/>
        </authorList>
    </citation>
    <scope>NUCLEOTIDE SEQUENCE [LARGE SCALE GENOMIC DNA]</scope>
    <source>
        <strain evidence="3">CA054A</strain>
    </source>
</reference>
<dbReference type="AlphaFoldDB" id="A0A3A8H9I0"/>
<evidence type="ECO:0000313" key="3">
    <source>
        <dbReference type="Proteomes" id="UP000268094"/>
    </source>
</evidence>
<protein>
    <recommendedName>
        <fullName evidence="4">P-type conjugative transfer protein TrbJ</fullName>
    </recommendedName>
</protein>
<feature type="non-terminal residue" evidence="2">
    <location>
        <position position="97"/>
    </location>
</feature>
<organism evidence="2 3">
    <name type="scientific">Corallococcus terminator</name>
    <dbReference type="NCBI Taxonomy" id="2316733"/>
    <lineage>
        <taxon>Bacteria</taxon>
        <taxon>Pseudomonadati</taxon>
        <taxon>Myxococcota</taxon>
        <taxon>Myxococcia</taxon>
        <taxon>Myxococcales</taxon>
        <taxon>Cystobacterineae</taxon>
        <taxon>Myxococcaceae</taxon>
        <taxon>Corallococcus</taxon>
    </lineage>
</organism>
<proteinExistence type="predicted"/>
<keyword evidence="3" id="KW-1185">Reference proteome</keyword>
<evidence type="ECO:0008006" key="4">
    <source>
        <dbReference type="Google" id="ProtNLM"/>
    </source>
</evidence>
<dbReference type="Proteomes" id="UP000268094">
    <property type="component" value="Unassembled WGS sequence"/>
</dbReference>
<evidence type="ECO:0000256" key="1">
    <source>
        <dbReference type="SAM" id="SignalP"/>
    </source>
</evidence>
<evidence type="ECO:0000313" key="2">
    <source>
        <dbReference type="EMBL" id="RKG67819.1"/>
    </source>
</evidence>
<accession>A0A3A8H9I0</accession>
<comment type="caution">
    <text evidence="2">The sequence shown here is derived from an EMBL/GenBank/DDBJ whole genome shotgun (WGS) entry which is preliminary data.</text>
</comment>
<sequence>MKAAAKALAVPLILLTATYPMPARADFFGGDLPLLTTLVAQSFEQVATLTETLSTLRESYDEAKRLASYAAEARDEFREVQSVGAKVFSGDVLAALD</sequence>
<keyword evidence="1" id="KW-0732">Signal</keyword>
<gene>
    <name evidence="2" type="ORF">D7V88_40925</name>
</gene>
<dbReference type="RefSeq" id="WP_147449126.1">
    <property type="nucleotide sequence ID" value="NZ_RAVZ01000629.1"/>
</dbReference>
<feature type="chain" id="PRO_5017362459" description="P-type conjugative transfer protein TrbJ" evidence="1">
    <location>
        <begin position="26"/>
        <end position="97"/>
    </location>
</feature>
<feature type="signal peptide" evidence="1">
    <location>
        <begin position="1"/>
        <end position="25"/>
    </location>
</feature>